<evidence type="ECO:0000256" key="1">
    <source>
        <dbReference type="SAM" id="MobiDB-lite"/>
    </source>
</evidence>
<gene>
    <name evidence="2" type="ORF">EK403_21395</name>
</gene>
<organism evidence="2 3">
    <name type="scientific">Hansschlegelia zhihuaiae</name>
    <dbReference type="NCBI Taxonomy" id="405005"/>
    <lineage>
        <taxon>Bacteria</taxon>
        <taxon>Pseudomonadati</taxon>
        <taxon>Pseudomonadota</taxon>
        <taxon>Alphaproteobacteria</taxon>
        <taxon>Hyphomicrobiales</taxon>
        <taxon>Methylopilaceae</taxon>
        <taxon>Hansschlegelia</taxon>
    </lineage>
</organism>
<accession>A0A4Q0M3F0</accession>
<dbReference type="EMBL" id="RYFI01000033">
    <property type="protein sequence ID" value="RXF67431.1"/>
    <property type="molecule type" value="Genomic_DNA"/>
</dbReference>
<keyword evidence="3" id="KW-1185">Reference proteome</keyword>
<feature type="region of interest" description="Disordered" evidence="1">
    <location>
        <begin position="36"/>
        <end position="60"/>
    </location>
</feature>
<dbReference type="AlphaFoldDB" id="A0A4Q0M3F0"/>
<proteinExistence type="predicted"/>
<feature type="compositionally biased region" description="Basic and acidic residues" evidence="1">
    <location>
        <begin position="39"/>
        <end position="60"/>
    </location>
</feature>
<name>A0A4Q0M3F0_9HYPH</name>
<dbReference type="Proteomes" id="UP000289708">
    <property type="component" value="Unassembled WGS sequence"/>
</dbReference>
<evidence type="ECO:0000313" key="3">
    <source>
        <dbReference type="Proteomes" id="UP000289708"/>
    </source>
</evidence>
<reference evidence="2 3" key="1">
    <citation type="submission" date="2018-12" db="EMBL/GenBank/DDBJ databases">
        <title>bacterium Hansschlegelia zhihuaiae S113.</title>
        <authorList>
            <person name="He J."/>
        </authorList>
    </citation>
    <scope>NUCLEOTIDE SEQUENCE [LARGE SCALE GENOMIC DNA]</scope>
    <source>
        <strain evidence="2 3">S 113</strain>
    </source>
</reference>
<evidence type="ECO:0008006" key="4">
    <source>
        <dbReference type="Google" id="ProtNLM"/>
    </source>
</evidence>
<sequence length="60" mass="6772">MPDETPEIIEKNGSWTYRIGGMTFGSYPSRKAALIASAKHQDEHPEPVARQDQGSRDWNN</sequence>
<dbReference type="RefSeq" id="WP_128779487.1">
    <property type="nucleotide sequence ID" value="NZ_RYFI01000033.1"/>
</dbReference>
<comment type="caution">
    <text evidence="2">The sequence shown here is derived from an EMBL/GenBank/DDBJ whole genome shotgun (WGS) entry which is preliminary data.</text>
</comment>
<evidence type="ECO:0000313" key="2">
    <source>
        <dbReference type="EMBL" id="RXF67431.1"/>
    </source>
</evidence>
<protein>
    <recommendedName>
        <fullName evidence="4">DUF2188 domain-containing protein</fullName>
    </recommendedName>
</protein>